<evidence type="ECO:0000313" key="1">
    <source>
        <dbReference type="EMBL" id="GIY70411.1"/>
    </source>
</evidence>
<reference evidence="1 2" key="1">
    <citation type="submission" date="2021-06" db="EMBL/GenBank/DDBJ databases">
        <title>Caerostris extrusa draft genome.</title>
        <authorList>
            <person name="Kono N."/>
            <person name="Arakawa K."/>
        </authorList>
    </citation>
    <scope>NUCLEOTIDE SEQUENCE [LARGE SCALE GENOMIC DNA]</scope>
</reference>
<accession>A0AAV4VKL3</accession>
<evidence type="ECO:0000313" key="2">
    <source>
        <dbReference type="Proteomes" id="UP001054945"/>
    </source>
</evidence>
<dbReference type="Proteomes" id="UP001054945">
    <property type="component" value="Unassembled WGS sequence"/>
</dbReference>
<dbReference type="EMBL" id="BPLR01014660">
    <property type="protein sequence ID" value="GIY70411.1"/>
    <property type="molecule type" value="Genomic_DNA"/>
</dbReference>
<gene>
    <name evidence="1" type="ORF">CEXT_286201</name>
</gene>
<keyword evidence="2" id="KW-1185">Reference proteome</keyword>
<proteinExistence type="predicted"/>
<protein>
    <submittedName>
        <fullName evidence="1">Uncharacterized protein</fullName>
    </submittedName>
</protein>
<dbReference type="AlphaFoldDB" id="A0AAV4VKL3"/>
<sequence>MIKPKTASANIIPFPPRTLYFLFGERYSPVDYLTTTIIISGTSCFVRQLPPNLPFLDTCAVLDVFCCTVALISECRFHSNRRIHPLLHRLFYFCRISYR</sequence>
<organism evidence="1 2">
    <name type="scientific">Caerostris extrusa</name>
    <name type="common">Bark spider</name>
    <name type="synonym">Caerostris bankana</name>
    <dbReference type="NCBI Taxonomy" id="172846"/>
    <lineage>
        <taxon>Eukaryota</taxon>
        <taxon>Metazoa</taxon>
        <taxon>Ecdysozoa</taxon>
        <taxon>Arthropoda</taxon>
        <taxon>Chelicerata</taxon>
        <taxon>Arachnida</taxon>
        <taxon>Araneae</taxon>
        <taxon>Araneomorphae</taxon>
        <taxon>Entelegynae</taxon>
        <taxon>Araneoidea</taxon>
        <taxon>Araneidae</taxon>
        <taxon>Caerostris</taxon>
    </lineage>
</organism>
<comment type="caution">
    <text evidence="1">The sequence shown here is derived from an EMBL/GenBank/DDBJ whole genome shotgun (WGS) entry which is preliminary data.</text>
</comment>
<name>A0AAV4VKL3_CAEEX</name>